<name>A0A8H1L8Y0_9ACTN</name>
<proteinExistence type="predicted"/>
<dbReference type="EMBL" id="RCIY01000069">
    <property type="protein sequence ID" value="TGG80328.1"/>
    <property type="molecule type" value="Genomic_DNA"/>
</dbReference>
<protein>
    <submittedName>
        <fullName evidence="2">Uncharacterized protein</fullName>
    </submittedName>
</protein>
<reference evidence="2 3" key="1">
    <citation type="submission" date="2018-10" db="EMBL/GenBank/DDBJ databases">
        <title>Isolation of pseudouridimycin from Streptomyces albus DSM 40763.</title>
        <authorList>
            <person name="Rosenqvist P."/>
            <person name="Metsae-Ketelae M."/>
            <person name="Virta P."/>
        </authorList>
    </citation>
    <scope>NUCLEOTIDE SEQUENCE [LARGE SCALE GENOMIC DNA]</scope>
    <source>
        <strain evidence="2 3">DSM 40763</strain>
    </source>
</reference>
<evidence type="ECO:0000313" key="3">
    <source>
        <dbReference type="Proteomes" id="UP000298111"/>
    </source>
</evidence>
<dbReference type="Proteomes" id="UP000298111">
    <property type="component" value="Unassembled WGS sequence"/>
</dbReference>
<evidence type="ECO:0000313" key="2">
    <source>
        <dbReference type="EMBL" id="TGG80328.1"/>
    </source>
</evidence>
<sequence>MLPAFVAAPLSAEVGNSTNGGRDMAFGSAAAPAPGPVSGQHSRIVRLAEWARFGIPVPEDAPALVTGLYERHQPRPQTLVLGVLGPGERLVASASFNQETARPDGWEYRNALLSRLRRIVPHDLRRRTPTRTAVLLCCRFGEPGWTAVDGAWMWGLRDACTLHGLRCGAYITLTASGWQVMGAEPSGSQPAAARSAEPRNEPVMASAHSAEPTSPGPAPRITA</sequence>
<organism evidence="2 3">
    <name type="scientific">Streptomyces albus</name>
    <dbReference type="NCBI Taxonomy" id="1888"/>
    <lineage>
        <taxon>Bacteria</taxon>
        <taxon>Bacillati</taxon>
        <taxon>Actinomycetota</taxon>
        <taxon>Actinomycetes</taxon>
        <taxon>Kitasatosporales</taxon>
        <taxon>Streptomycetaceae</taxon>
        <taxon>Streptomyces</taxon>
    </lineage>
</organism>
<dbReference type="AlphaFoldDB" id="A0A8H1L8Y0"/>
<feature type="compositionally biased region" description="Pro residues" evidence="1">
    <location>
        <begin position="214"/>
        <end position="223"/>
    </location>
</feature>
<comment type="caution">
    <text evidence="2">The sequence shown here is derived from an EMBL/GenBank/DDBJ whole genome shotgun (WGS) entry which is preliminary data.</text>
</comment>
<evidence type="ECO:0000256" key="1">
    <source>
        <dbReference type="SAM" id="MobiDB-lite"/>
    </source>
</evidence>
<accession>A0A8H1L8Y0</accession>
<feature type="region of interest" description="Disordered" evidence="1">
    <location>
        <begin position="183"/>
        <end position="223"/>
    </location>
</feature>
<gene>
    <name evidence="2" type="ORF">D8771_21110</name>
</gene>